<evidence type="ECO:0000313" key="3">
    <source>
        <dbReference type="Proteomes" id="UP001292094"/>
    </source>
</evidence>
<feature type="region of interest" description="Disordered" evidence="1">
    <location>
        <begin position="168"/>
        <end position="194"/>
    </location>
</feature>
<accession>A0AAE1QGW4</accession>
<feature type="compositionally biased region" description="Low complexity" evidence="1">
    <location>
        <begin position="120"/>
        <end position="138"/>
    </location>
</feature>
<feature type="region of interest" description="Disordered" evidence="1">
    <location>
        <begin position="32"/>
        <end position="139"/>
    </location>
</feature>
<feature type="compositionally biased region" description="Basic and acidic residues" evidence="1">
    <location>
        <begin position="35"/>
        <end position="51"/>
    </location>
</feature>
<dbReference type="EMBL" id="JAWZYT010000237">
    <property type="protein sequence ID" value="KAK4326171.1"/>
    <property type="molecule type" value="Genomic_DNA"/>
</dbReference>
<proteinExistence type="predicted"/>
<protein>
    <submittedName>
        <fullName evidence="2">Uncharacterized protein</fullName>
    </submittedName>
</protein>
<name>A0AAE1QGW4_9EUCA</name>
<organism evidence="2 3">
    <name type="scientific">Petrolisthes manimaculis</name>
    <dbReference type="NCBI Taxonomy" id="1843537"/>
    <lineage>
        <taxon>Eukaryota</taxon>
        <taxon>Metazoa</taxon>
        <taxon>Ecdysozoa</taxon>
        <taxon>Arthropoda</taxon>
        <taxon>Crustacea</taxon>
        <taxon>Multicrustacea</taxon>
        <taxon>Malacostraca</taxon>
        <taxon>Eumalacostraca</taxon>
        <taxon>Eucarida</taxon>
        <taxon>Decapoda</taxon>
        <taxon>Pleocyemata</taxon>
        <taxon>Anomura</taxon>
        <taxon>Galatheoidea</taxon>
        <taxon>Porcellanidae</taxon>
        <taxon>Petrolisthes</taxon>
    </lineage>
</organism>
<comment type="caution">
    <text evidence="2">The sequence shown here is derived from an EMBL/GenBank/DDBJ whole genome shotgun (WGS) entry which is preliminary data.</text>
</comment>
<gene>
    <name evidence="2" type="ORF">Pmani_003282</name>
</gene>
<evidence type="ECO:0000313" key="2">
    <source>
        <dbReference type="EMBL" id="KAK4326171.1"/>
    </source>
</evidence>
<evidence type="ECO:0000256" key="1">
    <source>
        <dbReference type="SAM" id="MobiDB-lite"/>
    </source>
</evidence>
<feature type="region of interest" description="Disordered" evidence="1">
    <location>
        <begin position="430"/>
        <end position="478"/>
    </location>
</feature>
<sequence>MNTTHTTQPCQGDSPNLLGYLLTQLSVINGLVTKGSERRGKEHTSRVEGRGCGDGASRVGGPTDDSQGGVPGGIPTPPDPPHAHRTPDQQDEEDSDRGHGFSPGPGCGRADPCHTRERGTSPASSLASTLASSALGGSYMEMRRVERSAGRKRQNSEGDSLVWERLRGCESESEMVSSTSSLRLHQRRGSEGSDVAEVKKGVFMQLLEKVRLRDEKKKSDYESDADEGRASSRERGGSGGRVVTRVPRPPKHPQDHHVDRYMDFAAAAFDASALPERPKSACDNTLLRTAARIYSGLGSTRGLSGDSDPPSRTSADRLDEARMVAAACYARDSSAGRARSAERDGGMRGAKTMLVPQGASRSGELNVSEVKAIVHAEQPGGPRKLGRKDLETIYAVATVPRKTTSKKENIYENVPVVTEAGPRMMHQGRPLFKKQNSLDAIPSDGGRGSMGRRSEGGSSGGGGTARHGTLRKADSFEGHEEAVKTLVAAVHETRILRRKKTK</sequence>
<feature type="region of interest" description="Disordered" evidence="1">
    <location>
        <begin position="213"/>
        <end position="255"/>
    </location>
</feature>
<keyword evidence="3" id="KW-1185">Reference proteome</keyword>
<feature type="compositionally biased region" description="Basic and acidic residues" evidence="1">
    <location>
        <begin position="213"/>
        <end position="236"/>
    </location>
</feature>
<dbReference type="Proteomes" id="UP001292094">
    <property type="component" value="Unassembled WGS sequence"/>
</dbReference>
<reference evidence="2" key="1">
    <citation type="submission" date="2023-11" db="EMBL/GenBank/DDBJ databases">
        <title>Genome assemblies of two species of porcelain crab, Petrolisthes cinctipes and Petrolisthes manimaculis (Anomura: Porcellanidae).</title>
        <authorList>
            <person name="Angst P."/>
        </authorList>
    </citation>
    <scope>NUCLEOTIDE SEQUENCE</scope>
    <source>
        <strain evidence="2">PB745_02</strain>
        <tissue evidence="2">Gill</tissue>
    </source>
</reference>
<dbReference type="AlphaFoldDB" id="A0AAE1QGW4"/>